<evidence type="ECO:0000313" key="1">
    <source>
        <dbReference type="EMBL" id="GIY56329.1"/>
    </source>
</evidence>
<protein>
    <submittedName>
        <fullName evidence="1">Uncharacterized protein</fullName>
    </submittedName>
</protein>
<dbReference type="AlphaFoldDB" id="A0AAV4UF70"/>
<organism evidence="1 2">
    <name type="scientific">Caerostris extrusa</name>
    <name type="common">Bark spider</name>
    <name type="synonym">Caerostris bankana</name>
    <dbReference type="NCBI Taxonomy" id="172846"/>
    <lineage>
        <taxon>Eukaryota</taxon>
        <taxon>Metazoa</taxon>
        <taxon>Ecdysozoa</taxon>
        <taxon>Arthropoda</taxon>
        <taxon>Chelicerata</taxon>
        <taxon>Arachnida</taxon>
        <taxon>Araneae</taxon>
        <taxon>Araneomorphae</taxon>
        <taxon>Entelegynae</taxon>
        <taxon>Araneoidea</taxon>
        <taxon>Araneidae</taxon>
        <taxon>Caerostris</taxon>
    </lineage>
</organism>
<gene>
    <name evidence="1" type="ORF">CEXT_527731</name>
</gene>
<dbReference type="EMBL" id="BPLR01012758">
    <property type="protein sequence ID" value="GIY56329.1"/>
    <property type="molecule type" value="Genomic_DNA"/>
</dbReference>
<evidence type="ECO:0000313" key="2">
    <source>
        <dbReference type="Proteomes" id="UP001054945"/>
    </source>
</evidence>
<name>A0AAV4UF70_CAEEX</name>
<sequence length="178" mass="19877">MFAGEETVFRKDLRIWCQWQNVVSSVMSLTCGQCLCVTGEHAISQPNHPEMQALWLPAQRPDVKKANTTEDCWPVFTIVNQATEISCYAGSNHVCPMTKMFRAQSRLISVSLTWLSAQWRGYDKRGVSAFGLFNYQLPSAQSGGLGQIFTQAACSCILSRAAPLWQPKLGIELPRFSI</sequence>
<dbReference type="Proteomes" id="UP001054945">
    <property type="component" value="Unassembled WGS sequence"/>
</dbReference>
<reference evidence="1 2" key="1">
    <citation type="submission" date="2021-06" db="EMBL/GenBank/DDBJ databases">
        <title>Caerostris extrusa draft genome.</title>
        <authorList>
            <person name="Kono N."/>
            <person name="Arakawa K."/>
        </authorList>
    </citation>
    <scope>NUCLEOTIDE SEQUENCE [LARGE SCALE GENOMIC DNA]</scope>
</reference>
<comment type="caution">
    <text evidence="1">The sequence shown here is derived from an EMBL/GenBank/DDBJ whole genome shotgun (WGS) entry which is preliminary data.</text>
</comment>
<accession>A0AAV4UF70</accession>
<proteinExistence type="predicted"/>
<keyword evidence="2" id="KW-1185">Reference proteome</keyword>